<keyword evidence="1" id="KW-1185">Reference proteome</keyword>
<dbReference type="AlphaFoldDB" id="A0A915EJH2"/>
<evidence type="ECO:0000313" key="2">
    <source>
        <dbReference type="WBParaSite" id="jg6022"/>
    </source>
</evidence>
<accession>A0A915EJH2</accession>
<sequence>MFRLEEKERAFLECNSSFSSISANKSAEKCSSIAVYEAQKIQDLELLVSKYKADMQRVLDHSEIPTESLATIEKVQEENERLRDESIEIRALLATTLNAK</sequence>
<dbReference type="WBParaSite" id="jg6022">
    <property type="protein sequence ID" value="jg6022"/>
    <property type="gene ID" value="jg6022"/>
</dbReference>
<reference evidence="2" key="1">
    <citation type="submission" date="2022-11" db="UniProtKB">
        <authorList>
            <consortium name="WormBaseParasite"/>
        </authorList>
    </citation>
    <scope>IDENTIFICATION</scope>
</reference>
<name>A0A915EJH2_9BILA</name>
<dbReference type="Proteomes" id="UP000887574">
    <property type="component" value="Unplaced"/>
</dbReference>
<proteinExistence type="predicted"/>
<protein>
    <submittedName>
        <fullName evidence="2">Uncharacterized protein</fullName>
    </submittedName>
</protein>
<evidence type="ECO:0000313" key="1">
    <source>
        <dbReference type="Proteomes" id="UP000887574"/>
    </source>
</evidence>
<organism evidence="1 2">
    <name type="scientific">Ditylenchus dipsaci</name>
    <dbReference type="NCBI Taxonomy" id="166011"/>
    <lineage>
        <taxon>Eukaryota</taxon>
        <taxon>Metazoa</taxon>
        <taxon>Ecdysozoa</taxon>
        <taxon>Nematoda</taxon>
        <taxon>Chromadorea</taxon>
        <taxon>Rhabditida</taxon>
        <taxon>Tylenchina</taxon>
        <taxon>Tylenchomorpha</taxon>
        <taxon>Sphaerularioidea</taxon>
        <taxon>Anguinidae</taxon>
        <taxon>Anguininae</taxon>
        <taxon>Ditylenchus</taxon>
    </lineage>
</organism>